<protein>
    <recommendedName>
        <fullName evidence="4">Tryptophan-associated transmembrane protein (Trp_oprn_chp)</fullName>
    </recommendedName>
</protein>
<gene>
    <name evidence="2" type="ORF">HDA35_004415</name>
</gene>
<evidence type="ECO:0000313" key="3">
    <source>
        <dbReference type="Proteomes" id="UP000631553"/>
    </source>
</evidence>
<comment type="caution">
    <text evidence="2">The sequence shown here is derived from an EMBL/GenBank/DDBJ whole genome shotgun (WGS) entry which is preliminary data.</text>
</comment>
<evidence type="ECO:0000313" key="2">
    <source>
        <dbReference type="EMBL" id="NYF58584.1"/>
    </source>
</evidence>
<evidence type="ECO:0008006" key="4">
    <source>
        <dbReference type="Google" id="ProtNLM"/>
    </source>
</evidence>
<evidence type="ECO:0000256" key="1">
    <source>
        <dbReference type="SAM" id="Phobius"/>
    </source>
</evidence>
<keyword evidence="1" id="KW-0812">Transmembrane</keyword>
<sequence length="168" mass="17845">MTSAADGEQHDAAVARSSPTRGRSHWAWPWVLLILALPGAGRSLYVAVMDAAAFFGEQPSPTERATAGAAAMSGASLWLATALLTAVVFRRVVVPVLCGLAVAYFAALAYPAMRRPALLDTADRSGWLSAWAPPTSWLVALCGASTLVLRTYGRLRTALRESSRHADH</sequence>
<feature type="transmembrane region" description="Helical" evidence="1">
    <location>
        <begin position="65"/>
        <end position="85"/>
    </location>
</feature>
<feature type="transmembrane region" description="Helical" evidence="1">
    <location>
        <begin position="130"/>
        <end position="152"/>
    </location>
</feature>
<accession>A0ABX2RTK4</accession>
<keyword evidence="1" id="KW-0472">Membrane</keyword>
<keyword evidence="1" id="KW-1133">Transmembrane helix</keyword>
<reference evidence="2 3" key="1">
    <citation type="submission" date="2020-07" db="EMBL/GenBank/DDBJ databases">
        <title>Sequencing the genomes of 1000 actinobacteria strains.</title>
        <authorList>
            <person name="Klenk H.-P."/>
        </authorList>
    </citation>
    <scope>NUCLEOTIDE SEQUENCE [LARGE SCALE GENOMIC DNA]</scope>
    <source>
        <strain evidence="2 3">DSM 43814</strain>
    </source>
</reference>
<dbReference type="Proteomes" id="UP000631553">
    <property type="component" value="Unassembled WGS sequence"/>
</dbReference>
<dbReference type="RefSeq" id="WP_179804429.1">
    <property type="nucleotide sequence ID" value="NZ_JACCCQ010000001.1"/>
</dbReference>
<organism evidence="2 3">
    <name type="scientific">Micromonospora purpureochromogenes</name>
    <dbReference type="NCBI Taxonomy" id="47872"/>
    <lineage>
        <taxon>Bacteria</taxon>
        <taxon>Bacillati</taxon>
        <taxon>Actinomycetota</taxon>
        <taxon>Actinomycetes</taxon>
        <taxon>Micromonosporales</taxon>
        <taxon>Micromonosporaceae</taxon>
        <taxon>Micromonospora</taxon>
    </lineage>
</organism>
<feature type="transmembrane region" description="Helical" evidence="1">
    <location>
        <begin position="92"/>
        <end position="110"/>
    </location>
</feature>
<dbReference type="EMBL" id="JACCCQ010000001">
    <property type="protein sequence ID" value="NYF58584.1"/>
    <property type="molecule type" value="Genomic_DNA"/>
</dbReference>
<feature type="transmembrane region" description="Helical" evidence="1">
    <location>
        <begin position="26"/>
        <end position="45"/>
    </location>
</feature>
<proteinExistence type="predicted"/>
<keyword evidence="3" id="KW-1185">Reference proteome</keyword>
<name>A0ABX2RTK4_9ACTN</name>